<gene>
    <name evidence="1" type="ORF">FKW44_021825</name>
</gene>
<keyword evidence="2" id="KW-1185">Reference proteome</keyword>
<protein>
    <submittedName>
        <fullName evidence="1">Uncharacterized protein</fullName>
    </submittedName>
</protein>
<dbReference type="AlphaFoldDB" id="A0A7T8GRV4"/>
<reference evidence="2" key="1">
    <citation type="submission" date="2021-01" db="EMBL/GenBank/DDBJ databases">
        <title>Caligus Genome Assembly.</title>
        <authorList>
            <person name="Gallardo-Escarate C."/>
        </authorList>
    </citation>
    <scope>NUCLEOTIDE SEQUENCE [LARGE SCALE GENOMIC DNA]</scope>
</reference>
<dbReference type="PANTHER" id="PTHR46068">
    <property type="entry name" value="PROTEIN CBG27172"/>
    <property type="match status" value="1"/>
</dbReference>
<dbReference type="Proteomes" id="UP000595437">
    <property type="component" value="Chromosome 16"/>
</dbReference>
<dbReference type="EMBL" id="CP045905">
    <property type="protein sequence ID" value="QQP36658.1"/>
    <property type="molecule type" value="Genomic_DNA"/>
</dbReference>
<accession>A0A7T8GRV4</accession>
<dbReference type="InterPro" id="IPR036397">
    <property type="entry name" value="RNaseH_sf"/>
</dbReference>
<dbReference type="GO" id="GO:0003676">
    <property type="term" value="F:nucleic acid binding"/>
    <property type="evidence" value="ECO:0007669"/>
    <property type="project" value="InterPro"/>
</dbReference>
<dbReference type="PANTHER" id="PTHR46068:SF1">
    <property type="entry name" value="TRANSPOSASE IS30-LIKE HTH DOMAIN-CONTAINING PROTEIN"/>
    <property type="match status" value="1"/>
</dbReference>
<name>A0A7T8GRV4_CALRO</name>
<evidence type="ECO:0000313" key="1">
    <source>
        <dbReference type="EMBL" id="QQP36658.1"/>
    </source>
</evidence>
<proteinExistence type="predicted"/>
<evidence type="ECO:0000313" key="2">
    <source>
        <dbReference type="Proteomes" id="UP000595437"/>
    </source>
</evidence>
<organism evidence="1 2">
    <name type="scientific">Caligus rogercresseyi</name>
    <name type="common">Sea louse</name>
    <dbReference type="NCBI Taxonomy" id="217165"/>
    <lineage>
        <taxon>Eukaryota</taxon>
        <taxon>Metazoa</taxon>
        <taxon>Ecdysozoa</taxon>
        <taxon>Arthropoda</taxon>
        <taxon>Crustacea</taxon>
        <taxon>Multicrustacea</taxon>
        <taxon>Hexanauplia</taxon>
        <taxon>Copepoda</taxon>
        <taxon>Siphonostomatoida</taxon>
        <taxon>Caligidae</taxon>
        <taxon>Caligus</taxon>
    </lineage>
</organism>
<sequence>MPTANASDLIVQEVVDVIDFKNSKVLMTQRDSTRGRWKEGKPAAIYKLLNYPKTTVYRVFNAWEAEGKVCCKAHNMRSDKIRTPRFLAGLEKSIKASPGTSLSRLAKNRGVSKQLVSKAVNEDLGYRSYRMAKQHILTATMKATSLTNGKRLLNGLKSHGGRIIFFSDEKNWTVDRSYNVQNDRWLAKEREEVPAVFTTKFPASVMTLGVICSTGEERVNAERYCKVMEEVVIPWMKDKAAGREFIFQQDSAPAHIALRTTNLFNSHGITFWDRNTWPSNSPDLNPEVCKVSHNSIEALKSSITREWNAVDPAEVIRACKSFRGRMEKMVAAEGGHIE</sequence>
<dbReference type="Gene3D" id="3.30.420.10">
    <property type="entry name" value="Ribonuclease H-like superfamily/Ribonuclease H"/>
    <property type="match status" value="1"/>
</dbReference>